<name>A0A0P7BT72_9BACT</name>
<dbReference type="EMBL" id="LGTQ01000009">
    <property type="protein sequence ID" value="KPM48061.1"/>
    <property type="molecule type" value="Genomic_DNA"/>
</dbReference>
<keyword evidence="1" id="KW-0812">Transmembrane</keyword>
<keyword evidence="1" id="KW-0472">Membrane</keyword>
<dbReference type="RefSeq" id="WP_055148792.1">
    <property type="nucleotide sequence ID" value="NZ_JXSZ01000009.1"/>
</dbReference>
<keyword evidence="4" id="KW-1185">Reference proteome</keyword>
<proteinExistence type="predicted"/>
<feature type="domain" description="DUF4126" evidence="2">
    <location>
        <begin position="14"/>
        <end position="183"/>
    </location>
</feature>
<dbReference type="AlphaFoldDB" id="A0A0P7BT72"/>
<evidence type="ECO:0000259" key="2">
    <source>
        <dbReference type="Pfam" id="PF13548"/>
    </source>
</evidence>
<gene>
    <name evidence="3" type="ORF">AFM12_12780</name>
</gene>
<accession>A0A0P7BT72</accession>
<evidence type="ECO:0000313" key="3">
    <source>
        <dbReference type="EMBL" id="KPM48061.1"/>
    </source>
</evidence>
<protein>
    <recommendedName>
        <fullName evidence="2">DUF4126 domain-containing protein</fullName>
    </recommendedName>
</protein>
<feature type="transmembrane region" description="Helical" evidence="1">
    <location>
        <begin position="154"/>
        <end position="182"/>
    </location>
</feature>
<evidence type="ECO:0000256" key="1">
    <source>
        <dbReference type="SAM" id="Phobius"/>
    </source>
</evidence>
<dbReference type="STRING" id="1605367.AFM12_12780"/>
<dbReference type="OrthoDB" id="288613at2"/>
<organism evidence="3 4">
    <name type="scientific">Jiulongibacter sediminis</name>
    <dbReference type="NCBI Taxonomy" id="1605367"/>
    <lineage>
        <taxon>Bacteria</taxon>
        <taxon>Pseudomonadati</taxon>
        <taxon>Bacteroidota</taxon>
        <taxon>Cytophagia</taxon>
        <taxon>Cytophagales</taxon>
        <taxon>Leadbetterellaceae</taxon>
        <taxon>Jiulongibacter</taxon>
    </lineage>
</organism>
<evidence type="ECO:0000313" key="4">
    <source>
        <dbReference type="Proteomes" id="UP000050454"/>
    </source>
</evidence>
<feature type="transmembrane region" description="Helical" evidence="1">
    <location>
        <begin position="12"/>
        <end position="39"/>
    </location>
</feature>
<dbReference type="Proteomes" id="UP000050454">
    <property type="component" value="Unassembled WGS sequence"/>
</dbReference>
<feature type="transmembrane region" description="Helical" evidence="1">
    <location>
        <begin position="85"/>
        <end position="104"/>
    </location>
</feature>
<comment type="caution">
    <text evidence="3">The sequence shown here is derived from an EMBL/GenBank/DDBJ whole genome shotgun (WGS) entry which is preliminary data.</text>
</comment>
<dbReference type="PATRIC" id="fig|1605367.3.peg.3966"/>
<keyword evidence="1" id="KW-1133">Transmembrane helix</keyword>
<sequence length="199" mass="21382">METLQNITPYVPALLLGVALSAASGFRIFVPLFVANLAAKFGLFSLADNMLWLGETPATIVLAVAVVFELAAYYVPIVDNLLDTIAGPAAVLAGTLLTSSFLQIDDPVIQWGLGLIAGGGVAGTIQAGTSLLRLGSTKFTGGIGNSFLSSFENIMSVLVSLFAIWIPIFIGLIALYFVIWVWRKLYKRRQQKQNSREIS</sequence>
<dbReference type="InterPro" id="IPR025196">
    <property type="entry name" value="DUF4126"/>
</dbReference>
<reference evidence="3 4" key="1">
    <citation type="submission" date="2015-07" db="EMBL/GenBank/DDBJ databases">
        <title>The draft genome sequence of Leadbetterella sp. JN14-9.</title>
        <authorList>
            <person name="Liu Y."/>
            <person name="Du J."/>
            <person name="Shao Z."/>
        </authorList>
    </citation>
    <scope>NUCLEOTIDE SEQUENCE [LARGE SCALE GENOMIC DNA]</scope>
    <source>
        <strain evidence="3 4">JN14-9</strain>
    </source>
</reference>
<feature type="transmembrane region" description="Helical" evidence="1">
    <location>
        <begin position="51"/>
        <end position="73"/>
    </location>
</feature>
<dbReference type="Pfam" id="PF13548">
    <property type="entry name" value="DUF4126"/>
    <property type="match status" value="1"/>
</dbReference>